<evidence type="ECO:0000259" key="3">
    <source>
        <dbReference type="Pfam" id="PF13505"/>
    </source>
</evidence>
<evidence type="ECO:0000313" key="4">
    <source>
        <dbReference type="EMBL" id="NCD71139.1"/>
    </source>
</evidence>
<dbReference type="SUPFAM" id="SSF56925">
    <property type="entry name" value="OMPA-like"/>
    <property type="match status" value="1"/>
</dbReference>
<reference evidence="4" key="1">
    <citation type="submission" date="2020-01" db="EMBL/GenBank/DDBJ databases">
        <authorList>
            <person name="Seo Y.L."/>
        </authorList>
    </citation>
    <scope>NUCLEOTIDE SEQUENCE</scope>
    <source>
        <strain evidence="4">R11</strain>
    </source>
</reference>
<dbReference type="InterPro" id="IPR011250">
    <property type="entry name" value="OMP/PagP_B-barrel"/>
</dbReference>
<dbReference type="RefSeq" id="WP_166587114.1">
    <property type="nucleotide sequence ID" value="NZ_WWEO01000044.1"/>
</dbReference>
<dbReference type="Proteomes" id="UP000638732">
    <property type="component" value="Unassembled WGS sequence"/>
</dbReference>
<keyword evidence="1 2" id="KW-0732">Signal</keyword>
<dbReference type="AlphaFoldDB" id="A0A966DW61"/>
<comment type="caution">
    <text evidence="4">The sequence shown here is derived from an EMBL/GenBank/DDBJ whole genome shotgun (WGS) entry which is preliminary data.</text>
</comment>
<dbReference type="Pfam" id="PF13505">
    <property type="entry name" value="OMP_b-brl"/>
    <property type="match status" value="1"/>
</dbReference>
<keyword evidence="5" id="KW-1185">Reference proteome</keyword>
<evidence type="ECO:0000256" key="2">
    <source>
        <dbReference type="SAM" id="SignalP"/>
    </source>
</evidence>
<feature type="chain" id="PRO_5036848420" evidence="2">
    <location>
        <begin position="26"/>
        <end position="207"/>
    </location>
</feature>
<dbReference type="EMBL" id="WWEO01000044">
    <property type="protein sequence ID" value="NCD71139.1"/>
    <property type="molecule type" value="Genomic_DNA"/>
</dbReference>
<protein>
    <submittedName>
        <fullName evidence="4">Outer membrane beta-barrel protein</fullName>
    </submittedName>
</protein>
<feature type="signal peptide" evidence="2">
    <location>
        <begin position="1"/>
        <end position="25"/>
    </location>
</feature>
<organism evidence="4 5">
    <name type="scientific">Mucilaginibacter agri</name>
    <dbReference type="NCBI Taxonomy" id="2695265"/>
    <lineage>
        <taxon>Bacteria</taxon>
        <taxon>Pseudomonadati</taxon>
        <taxon>Bacteroidota</taxon>
        <taxon>Sphingobacteriia</taxon>
        <taxon>Sphingobacteriales</taxon>
        <taxon>Sphingobacteriaceae</taxon>
        <taxon>Mucilaginibacter</taxon>
    </lineage>
</organism>
<feature type="domain" description="Outer membrane protein beta-barrel" evidence="3">
    <location>
        <begin position="12"/>
        <end position="202"/>
    </location>
</feature>
<proteinExistence type="predicted"/>
<gene>
    <name evidence="4" type="ORF">GSY63_17365</name>
</gene>
<evidence type="ECO:0000256" key="1">
    <source>
        <dbReference type="ARBA" id="ARBA00022729"/>
    </source>
</evidence>
<name>A0A966DW61_9SPHI</name>
<dbReference type="InterPro" id="IPR027385">
    <property type="entry name" value="Beta-barrel_OMP"/>
</dbReference>
<accession>A0A966DW61</accession>
<evidence type="ECO:0000313" key="5">
    <source>
        <dbReference type="Proteomes" id="UP000638732"/>
    </source>
</evidence>
<reference evidence="4" key="2">
    <citation type="submission" date="2020-10" db="EMBL/GenBank/DDBJ databases">
        <title>Mucilaginibacter sp. nov., isolated from soil.</title>
        <authorList>
            <person name="Jeon C.O."/>
        </authorList>
    </citation>
    <scope>NUCLEOTIDE SEQUENCE</scope>
    <source>
        <strain evidence="4">R11</strain>
    </source>
</reference>
<dbReference type="Gene3D" id="2.40.160.20">
    <property type="match status" value="1"/>
</dbReference>
<sequence>MPGIRSRFAYICAALAVFCFHNGYAQSEGFTSKIYFPGAIGLSIPVKNASGSINNGFMLSTALEYRPSEENHIFYRFNYDAINNHYQQFTAGLPTNVNTGKLSVSLLTIGAGYRRRFKHFRIYGLVQGGVGINNYPILTSTASNITVSQVSSDHLAIKFSIGAEYYLAKHFALTIEPSYFHLPPDDQIVPINTNNLNLSIGFTTTLF</sequence>